<dbReference type="PANTHER" id="PTHR44329:SF298">
    <property type="entry name" value="MIXED LINEAGE KINASE DOMAIN-LIKE PROTEIN"/>
    <property type="match status" value="1"/>
</dbReference>
<evidence type="ECO:0000256" key="1">
    <source>
        <dbReference type="ARBA" id="ARBA00022741"/>
    </source>
</evidence>
<sequence length="573" mass="60666">MSAAESHLVGRCCEALRQCRADLQELQDVCKAATSHKAACAQLLEAGTAAVDALNQLVTAAGADMERCRAAQQMAARVQSALDQAEALAKTYGRKQLLNRFASEVLSLMTNQVPLKFDSAITELTNLAKKMRHDALHPPLSEAGSQSVWRSGASEAGMAGGRASGAVLRGSIPMTLTSGSTAIDSRGPSTAYGSLGSTYMGSTMFGSPNSVGSVLGGSRSASGVVAVRGSAGAGLEAGALYGIGRAPAPGFDAAQQQQRQAGAGSGSGERQQLEADAAAAAQQAEDAEPAIGRMVIAWDELERVQALSKREEGQVWLGRWQETDVVIRQLLSLEALGLSAEQLQRDESGAIQLDKAALQALDKEVGLMQDMRHPHVILFMGVVLDPPAIVTEQCARGSLRDLLRQARSDAELAAELSWPQRLTMALEAAKGMLYLHGRRPPVAPVGLSSSSLLVNNDWRVKVANFSLSRDTAAAPAGKTDDVYAFGLVLMELLTWQPAEAQQGQQPAVPSEQEAAQLPGGTFPALGDYAALMQRCWAEQLEERPSFDQIAAEVRQILEKTRPQHAGESNGDQH</sequence>
<evidence type="ECO:0000259" key="4">
    <source>
        <dbReference type="PROSITE" id="PS50011"/>
    </source>
</evidence>
<dbReference type="GO" id="GO:0004674">
    <property type="term" value="F:protein serine/threonine kinase activity"/>
    <property type="evidence" value="ECO:0007669"/>
    <property type="project" value="TreeGrafter"/>
</dbReference>
<dbReference type="InterPro" id="IPR001245">
    <property type="entry name" value="Ser-Thr/Tyr_kinase_cat_dom"/>
</dbReference>
<protein>
    <recommendedName>
        <fullName evidence="4">Protein kinase domain-containing protein</fullName>
    </recommendedName>
</protein>
<keyword evidence="6" id="KW-1185">Reference proteome</keyword>
<dbReference type="Pfam" id="PF07714">
    <property type="entry name" value="PK_Tyr_Ser-Thr"/>
    <property type="match status" value="2"/>
</dbReference>
<reference evidence="5" key="1">
    <citation type="submission" date="2020-11" db="EMBL/GenBank/DDBJ databases">
        <title>Chlorella ohadii genome sequencing and assembly.</title>
        <authorList>
            <person name="Murik O."/>
            <person name="Treves H."/>
            <person name="Kedem I."/>
            <person name="Shotland Y."/>
            <person name="Kaplan A."/>
        </authorList>
    </citation>
    <scope>NUCLEOTIDE SEQUENCE</scope>
    <source>
        <strain evidence="5">1</strain>
    </source>
</reference>
<evidence type="ECO:0000313" key="5">
    <source>
        <dbReference type="EMBL" id="KAI7842064.1"/>
    </source>
</evidence>
<name>A0AAD5DTD7_9CHLO</name>
<comment type="caution">
    <text evidence="5">The sequence shown here is derived from an EMBL/GenBank/DDBJ whole genome shotgun (WGS) entry which is preliminary data.</text>
</comment>
<dbReference type="InterPro" id="IPR051681">
    <property type="entry name" value="Ser/Thr_Kinases-Pseudokinases"/>
</dbReference>
<dbReference type="SUPFAM" id="SSF56112">
    <property type="entry name" value="Protein kinase-like (PK-like)"/>
    <property type="match status" value="1"/>
</dbReference>
<dbReference type="Proteomes" id="UP001205105">
    <property type="component" value="Unassembled WGS sequence"/>
</dbReference>
<dbReference type="EMBL" id="JADXDR010000056">
    <property type="protein sequence ID" value="KAI7842064.1"/>
    <property type="molecule type" value="Genomic_DNA"/>
</dbReference>
<dbReference type="PROSITE" id="PS50011">
    <property type="entry name" value="PROTEIN_KINASE_DOM"/>
    <property type="match status" value="1"/>
</dbReference>
<dbReference type="InterPro" id="IPR000719">
    <property type="entry name" value="Prot_kinase_dom"/>
</dbReference>
<evidence type="ECO:0000313" key="6">
    <source>
        <dbReference type="Proteomes" id="UP001205105"/>
    </source>
</evidence>
<organism evidence="5 6">
    <name type="scientific">Chlorella ohadii</name>
    <dbReference type="NCBI Taxonomy" id="2649997"/>
    <lineage>
        <taxon>Eukaryota</taxon>
        <taxon>Viridiplantae</taxon>
        <taxon>Chlorophyta</taxon>
        <taxon>core chlorophytes</taxon>
        <taxon>Trebouxiophyceae</taxon>
        <taxon>Chlorellales</taxon>
        <taxon>Chlorellaceae</taxon>
        <taxon>Chlorella clade</taxon>
        <taxon>Chlorella</taxon>
    </lineage>
</organism>
<feature type="compositionally biased region" description="Low complexity" evidence="3">
    <location>
        <begin position="253"/>
        <end position="284"/>
    </location>
</feature>
<dbReference type="Gene3D" id="1.10.510.10">
    <property type="entry name" value="Transferase(Phosphotransferase) domain 1"/>
    <property type="match status" value="1"/>
</dbReference>
<keyword evidence="1" id="KW-0547">Nucleotide-binding</keyword>
<feature type="region of interest" description="Disordered" evidence="3">
    <location>
        <begin position="136"/>
        <end position="156"/>
    </location>
</feature>
<feature type="region of interest" description="Disordered" evidence="3">
    <location>
        <begin position="251"/>
        <end position="284"/>
    </location>
</feature>
<evidence type="ECO:0000256" key="3">
    <source>
        <dbReference type="SAM" id="MobiDB-lite"/>
    </source>
</evidence>
<proteinExistence type="predicted"/>
<gene>
    <name evidence="5" type="ORF">COHA_004262</name>
</gene>
<evidence type="ECO:0000256" key="2">
    <source>
        <dbReference type="ARBA" id="ARBA00022840"/>
    </source>
</evidence>
<dbReference type="PANTHER" id="PTHR44329">
    <property type="entry name" value="SERINE/THREONINE-PROTEIN KINASE TNNI3K-RELATED"/>
    <property type="match status" value="1"/>
</dbReference>
<dbReference type="AlphaFoldDB" id="A0AAD5DTD7"/>
<feature type="domain" description="Protein kinase" evidence="4">
    <location>
        <begin position="301"/>
        <end position="557"/>
    </location>
</feature>
<dbReference type="InterPro" id="IPR011009">
    <property type="entry name" value="Kinase-like_dom_sf"/>
</dbReference>
<accession>A0AAD5DTD7</accession>
<dbReference type="GO" id="GO:0005524">
    <property type="term" value="F:ATP binding"/>
    <property type="evidence" value="ECO:0007669"/>
    <property type="project" value="UniProtKB-KW"/>
</dbReference>
<keyword evidence="2" id="KW-0067">ATP-binding</keyword>